<proteinExistence type="predicted"/>
<reference evidence="2 3" key="1">
    <citation type="submission" date="2024-09" db="EMBL/GenBank/DDBJ databases">
        <title>Genome sequencing and assembly of Phytophthora oleae, isolate VK10A, causative agent of rot of olive drupes.</title>
        <authorList>
            <person name="Conti Taguali S."/>
            <person name="Riolo M."/>
            <person name="La Spada F."/>
            <person name="Cacciola S.O."/>
            <person name="Dionisio G."/>
        </authorList>
    </citation>
    <scope>NUCLEOTIDE SEQUENCE [LARGE SCALE GENOMIC DNA]</scope>
    <source>
        <strain evidence="2 3">VK10A</strain>
    </source>
</reference>
<dbReference type="AlphaFoldDB" id="A0ABD3FHK9"/>
<accession>A0ABD3FHK9</accession>
<dbReference type="EMBL" id="JBIMZQ010000022">
    <property type="protein sequence ID" value="KAL3665019.1"/>
    <property type="molecule type" value="Genomic_DNA"/>
</dbReference>
<evidence type="ECO:0000313" key="2">
    <source>
        <dbReference type="EMBL" id="KAL3665019.1"/>
    </source>
</evidence>
<protein>
    <submittedName>
        <fullName evidence="2">Uncharacterized protein</fullName>
    </submittedName>
</protein>
<gene>
    <name evidence="2" type="ORF">V7S43_010194</name>
</gene>
<name>A0ABD3FHK9_9STRA</name>
<feature type="region of interest" description="Disordered" evidence="1">
    <location>
        <begin position="1"/>
        <end position="23"/>
    </location>
</feature>
<evidence type="ECO:0000313" key="3">
    <source>
        <dbReference type="Proteomes" id="UP001632037"/>
    </source>
</evidence>
<evidence type="ECO:0000256" key="1">
    <source>
        <dbReference type="SAM" id="MobiDB-lite"/>
    </source>
</evidence>
<keyword evidence="3" id="KW-1185">Reference proteome</keyword>
<organism evidence="2 3">
    <name type="scientific">Phytophthora oleae</name>
    <dbReference type="NCBI Taxonomy" id="2107226"/>
    <lineage>
        <taxon>Eukaryota</taxon>
        <taxon>Sar</taxon>
        <taxon>Stramenopiles</taxon>
        <taxon>Oomycota</taxon>
        <taxon>Peronosporomycetes</taxon>
        <taxon>Peronosporales</taxon>
        <taxon>Peronosporaceae</taxon>
        <taxon>Phytophthora</taxon>
    </lineage>
</organism>
<dbReference type="Proteomes" id="UP001632037">
    <property type="component" value="Unassembled WGS sequence"/>
</dbReference>
<feature type="compositionally biased region" description="Basic and acidic residues" evidence="1">
    <location>
        <begin position="11"/>
        <end position="23"/>
    </location>
</feature>
<sequence>MCGNATVAEVAKGHDPGGRDKYQRMPVADLNGPFSLLVVDAVGPLLETERGHKYILVFMD</sequence>
<comment type="caution">
    <text evidence="2">The sequence shown here is derived from an EMBL/GenBank/DDBJ whole genome shotgun (WGS) entry which is preliminary data.</text>
</comment>